<comment type="subcellular location">
    <subcellularLocation>
        <location evidence="1">Membrane</location>
        <topology evidence="1">Multi-pass membrane protein</topology>
    </subcellularLocation>
</comment>
<keyword evidence="3" id="KW-0813">Transport</keyword>
<dbReference type="InterPro" id="IPR036322">
    <property type="entry name" value="WD40_repeat_dom_sf"/>
</dbReference>
<evidence type="ECO:0000256" key="4">
    <source>
        <dbReference type="ARBA" id="ARBA00022692"/>
    </source>
</evidence>
<dbReference type="InterPro" id="IPR022033">
    <property type="entry name" value="Rav1p_C"/>
</dbReference>
<evidence type="ECO:0000256" key="7">
    <source>
        <dbReference type="SAM" id="MobiDB-lite"/>
    </source>
</evidence>
<dbReference type="GO" id="GO:0016020">
    <property type="term" value="C:membrane"/>
    <property type="evidence" value="ECO:0007669"/>
    <property type="project" value="UniProtKB-SubCell"/>
</dbReference>
<proteinExistence type="inferred from homology"/>
<evidence type="ECO:0000256" key="1">
    <source>
        <dbReference type="ARBA" id="ARBA00004141"/>
    </source>
</evidence>
<evidence type="ECO:0000313" key="10">
    <source>
        <dbReference type="EMBL" id="OAA33909.1"/>
    </source>
</evidence>
<evidence type="ECO:0000259" key="9">
    <source>
        <dbReference type="Pfam" id="PF12234"/>
    </source>
</evidence>
<feature type="transmembrane region" description="Helical" evidence="8">
    <location>
        <begin position="1345"/>
        <end position="1368"/>
    </location>
</feature>
<feature type="region of interest" description="Disordered" evidence="7">
    <location>
        <begin position="1650"/>
        <end position="1677"/>
    </location>
</feature>
<feature type="transmembrane region" description="Helical" evidence="8">
    <location>
        <begin position="1551"/>
        <end position="1568"/>
    </location>
</feature>
<keyword evidence="5 8" id="KW-1133">Transmembrane helix</keyword>
<gene>
    <name evidence="10" type="ORF">BBO_09409</name>
</gene>
<feature type="transmembrane region" description="Helical" evidence="8">
    <location>
        <begin position="1801"/>
        <end position="1822"/>
    </location>
</feature>
<keyword evidence="6 8" id="KW-0472">Membrane</keyword>
<keyword evidence="11" id="KW-1185">Reference proteome</keyword>
<sequence length="1957" mass="216796">MSAVLPGKPQSRLQGFATGLWANKHVNAYITGSALTILDDPQKIIQAIYDENDDELEAIAFDDASGKIAVCTTNSIRVYRPSARPEDPYKWALEASFETPQAATGESFALSWGREEELLAASSALSLYSTKEEIRCSWQKSLPNKAKVATLSYDSAYIASVSHHDKLPKVWRRLAYGRDEVRFDHSYLPHPDVVTMVRWRRPLHVDQSASNVLYTFCLDGLVRIWATTETADGQHWQLWGSININAASSDLQSDLSSWIVCIVDGREFMPCVEHLVQVRMSDDPSTDEVAMEHLVAVANKTPEICLAINCNGIMSAWAIDSTGNNSPQGDRVFNIAQVRSPAFESLEGFTNLSEVSHIEAQSYFDKKSGQLALLLHSFDGRIGVFYSDVANLFSPTTNDQRIALQTVWSGHSAPVTKINRNFSGRAVVSRTETGECIVWNHSEHRSAPISGLNRRSVITHPGHILRVCVLRKGRFVVFLDTDSVSLWDCRSSRAYMLAKCSTQWHGTALCLIVLPRAEPSARTKAHISMITSERTGIVWEVNLPAYTRRAHVMATGRIDEFCRFELDVADGLKYVLPVDPAGKTPVASGFLDVFARDVAISYTRSGCVDFWTARVDLQKQRVDWLSTCCTETGMEEPALASGSTLKKAALVNSSRSQLTIWDIGGSRLEYEENYDAHNLIRDLDWTSTPDGQSILAVGFPYRVILLSQMRFDYLNQGPAWAQIREISIRELTPHPIGDSTWLGDGHLVIGAGNQLFVQDRLVNSDDAKMLDIRLPQRRDGSWDIFEAVQRFNGPLPIFHPQFLSQCVLSGKGLLVGRILKSLHKILKYIVPGEPVDDYVGLDVTEIYEGTHVMEPLSKKGQVQYLSSEDDGHADEEEPFQEATANSLNELLKKVRIPQLSGHEQIQLMDMIECAAFVEKHRRSMDENGARFMLFFRQHALRKGRTSEIQLSWREIDWAYHSTTQDILIGFVARQTHGPMLWKHARESGLFMWITDVSTLRAQFENVARNEYTNSEAKSPVDCSLFYLALKKKTVLQGLWRMAAGNKEQAATQRLLLNNFEEDRWKTVAQKNAYALLGKRRFQYAAAFFLLAGRLGDAVEVCLRQLKDIQLAIAVTRVYEGDSGPILRKLLQDEVLPVAAQEGDRWLASWAFWMLGRKDMAVRALITPVYTLLETPTSPDFRSRLFLTDDPALVVLYGQLRHKSLQTLRGASKVNPRVEWEFVLHSAKIYDRMGCDLLGLDLGSPRNVLKAVSKLQLLQHQHALERAYVIVKKAKTMAPSIAGQNFTIRAVAAGLAIGTVICAANVYFGLQTGWVSIMSMPASLMGFGIFRLLRSHIELPFSPVENVFVQSVACGMAIMPLGCGFVGVIPAIDYLLSPEERGSLNLSTWQLVIWSLGLCYFGVVFAVPLRKQVVIRERLRFPSGFSTAVLISVLHGQGTQSKQALDKASKGGFASLVPPDNENDEQAEEASVAALGGEPAIARGGTDWAANLRLLLLCFTISGFATLLTYFFPVLRNIPVFGTAAAQMWLWTLNPSLAYVGQGIIMGTETTMHMALGAIVGWAILSPLAKYRGWAPGPVDDWDRGSKGWIVWISLAIMLVDAVVSLGYLATRSLFLRDSNLSIPALFDAFRRTSFGNFLPGSRARYALLQRQDDDDSTEDEDDVPAHRTEQKDEDAPQNQRISNRAVVIGLLLSITLCIFTIHTVFGDMVPLHATVIAVFMALVLSIMGVRALGETDLNPVSGISKLAQLFFALIIPQSNKSSVLINLVAGAVSEAGALQAGDLMQDLKTGHLLGASPKAQFWGQMIGATVGAVLSAFIYRLYTRIYEIPGDLFQVPTAYVWIFTARLVTGQGLPYMAKEWAIAAGALFACITVLRTVAVGKPWRSWIPGGIAVAVGMYNVPSFTLARAAGGILAWVWLHVMRRSSTPLIILASGFILGEGFLSIANLIMEGLSVPHY</sequence>
<feature type="transmembrane region" description="Helical" evidence="8">
    <location>
        <begin position="1491"/>
        <end position="1511"/>
    </location>
</feature>
<feature type="transmembrane region" description="Helical" evidence="8">
    <location>
        <begin position="1891"/>
        <end position="1916"/>
    </location>
</feature>
<dbReference type="Gene3D" id="2.130.10.10">
    <property type="entry name" value="YVTN repeat-like/Quinoprotein amine dehydrogenase"/>
    <property type="match status" value="2"/>
</dbReference>
<dbReference type="NCBIfam" id="TIGR00728">
    <property type="entry name" value="OPT_sfam"/>
    <property type="match status" value="1"/>
</dbReference>
<name>A0A166VQ32_9HYPO</name>
<dbReference type="SUPFAM" id="SSF50978">
    <property type="entry name" value="WD40 repeat-like"/>
    <property type="match status" value="2"/>
</dbReference>
<feature type="domain" description="RAVE complex protein Rav1 C-terminal" evidence="9">
    <location>
        <begin position="606"/>
        <end position="1241"/>
    </location>
</feature>
<feature type="compositionally biased region" description="Basic and acidic residues" evidence="7">
    <location>
        <begin position="1663"/>
        <end position="1674"/>
    </location>
</feature>
<dbReference type="GO" id="GO:0007035">
    <property type="term" value="P:vacuolar acidification"/>
    <property type="evidence" value="ECO:0007669"/>
    <property type="project" value="TreeGrafter"/>
</dbReference>
<dbReference type="InterPro" id="IPR015943">
    <property type="entry name" value="WD40/YVTN_repeat-like_dom_sf"/>
</dbReference>
<accession>A0A166VQ32</accession>
<feature type="transmembrane region" description="Helical" evidence="8">
    <location>
        <begin position="1860"/>
        <end position="1879"/>
    </location>
</feature>
<evidence type="ECO:0000256" key="3">
    <source>
        <dbReference type="ARBA" id="ARBA00022448"/>
    </source>
</evidence>
<dbReference type="InterPro" id="IPR001680">
    <property type="entry name" value="WD40_rpt"/>
</dbReference>
<feature type="transmembrane region" description="Helical" evidence="8">
    <location>
        <begin position="1711"/>
        <end position="1732"/>
    </location>
</feature>
<protein>
    <submittedName>
        <fullName evidence="10">WD repeat protein</fullName>
    </submittedName>
</protein>
<comment type="caution">
    <text evidence="10">The sequence shown here is derived from an EMBL/GenBank/DDBJ whole genome shotgun (WGS) entry which is preliminary data.</text>
</comment>
<dbReference type="Pfam" id="PF03169">
    <property type="entry name" value="OPT"/>
    <property type="match status" value="1"/>
</dbReference>
<dbReference type="PANTHER" id="PTHR13950:SF9">
    <property type="entry name" value="RABCONNECTIN-3A"/>
    <property type="match status" value="1"/>
</dbReference>
<dbReference type="EMBL" id="AZHA01000080">
    <property type="protein sequence ID" value="OAA33909.1"/>
    <property type="molecule type" value="Genomic_DNA"/>
</dbReference>
<feature type="transmembrane region" description="Helical" evidence="8">
    <location>
        <begin position="1588"/>
        <end position="1609"/>
    </location>
</feature>
<evidence type="ECO:0000256" key="5">
    <source>
        <dbReference type="ARBA" id="ARBA00022989"/>
    </source>
</evidence>
<keyword evidence="4 8" id="KW-0812">Transmembrane</keyword>
<feature type="transmembrane region" description="Helical" evidence="8">
    <location>
        <begin position="1928"/>
        <end position="1949"/>
    </location>
</feature>
<evidence type="ECO:0000313" key="11">
    <source>
        <dbReference type="Proteomes" id="UP000076863"/>
    </source>
</evidence>
<dbReference type="Pfam" id="PF12234">
    <property type="entry name" value="Rav1p_C"/>
    <property type="match status" value="1"/>
</dbReference>
<evidence type="ECO:0000256" key="2">
    <source>
        <dbReference type="ARBA" id="ARBA00008807"/>
    </source>
</evidence>
<dbReference type="InterPro" id="IPR052208">
    <property type="entry name" value="DmX-like/RAVE_component"/>
</dbReference>
<feature type="transmembrane region" description="Helical" evidence="8">
    <location>
        <begin position="1685"/>
        <end position="1705"/>
    </location>
</feature>
<dbReference type="PANTHER" id="PTHR13950">
    <property type="entry name" value="RABCONNECTIN-RELATED"/>
    <property type="match status" value="1"/>
</dbReference>
<feature type="transmembrane region" description="Helical" evidence="8">
    <location>
        <begin position="1517"/>
        <end position="1539"/>
    </location>
</feature>
<dbReference type="GO" id="GO:0035673">
    <property type="term" value="F:oligopeptide transmembrane transporter activity"/>
    <property type="evidence" value="ECO:0007669"/>
    <property type="project" value="InterPro"/>
</dbReference>
<evidence type="ECO:0000256" key="8">
    <source>
        <dbReference type="SAM" id="Phobius"/>
    </source>
</evidence>
<dbReference type="InterPro" id="IPR004813">
    <property type="entry name" value="OPT"/>
</dbReference>
<feature type="compositionally biased region" description="Acidic residues" evidence="7">
    <location>
        <begin position="1652"/>
        <end position="1662"/>
    </location>
</feature>
<organism evidence="10 11">
    <name type="scientific">Beauveria brongniartii RCEF 3172</name>
    <dbReference type="NCBI Taxonomy" id="1081107"/>
    <lineage>
        <taxon>Eukaryota</taxon>
        <taxon>Fungi</taxon>
        <taxon>Dikarya</taxon>
        <taxon>Ascomycota</taxon>
        <taxon>Pezizomycotina</taxon>
        <taxon>Sordariomycetes</taxon>
        <taxon>Hypocreomycetidae</taxon>
        <taxon>Hypocreales</taxon>
        <taxon>Cordycipitaceae</taxon>
        <taxon>Beauveria</taxon>
        <taxon>Beauveria brongniartii</taxon>
    </lineage>
</organism>
<reference evidence="10 11" key="1">
    <citation type="journal article" date="2016" name="Genome Biol. Evol.">
        <title>Divergent and convergent evolution of fungal pathogenicity.</title>
        <authorList>
            <person name="Shang Y."/>
            <person name="Xiao G."/>
            <person name="Zheng P."/>
            <person name="Cen K."/>
            <person name="Zhan S."/>
            <person name="Wang C."/>
        </authorList>
    </citation>
    <scope>NUCLEOTIDE SEQUENCE [LARGE SCALE GENOMIC DNA]</scope>
    <source>
        <strain evidence="10 11">RCEF 3172</strain>
    </source>
</reference>
<dbReference type="SMART" id="SM00320">
    <property type="entry name" value="WD40"/>
    <property type="match status" value="4"/>
</dbReference>
<dbReference type="GO" id="GO:0043291">
    <property type="term" value="C:RAVE complex"/>
    <property type="evidence" value="ECO:0007669"/>
    <property type="project" value="TreeGrafter"/>
</dbReference>
<feature type="transmembrane region" description="Helical" evidence="8">
    <location>
        <begin position="1388"/>
        <end position="1408"/>
    </location>
</feature>
<comment type="similarity">
    <text evidence="2">Belongs to the oligopeptide OPT transporter family.</text>
</comment>
<evidence type="ECO:0000256" key="6">
    <source>
        <dbReference type="ARBA" id="ARBA00023136"/>
    </source>
</evidence>
<dbReference type="OrthoDB" id="342131at2759"/>
<feature type="transmembrane region" description="Helical" evidence="8">
    <location>
        <begin position="1285"/>
        <end position="1307"/>
    </location>
</feature>
<dbReference type="Proteomes" id="UP000076863">
    <property type="component" value="Unassembled WGS sequence"/>
</dbReference>